<gene>
    <name evidence="3" type="ordered locus">AXX17_At3g34060</name>
    <name evidence="2" type="ORF">C24_LOCUS2</name>
</gene>
<reference evidence="4" key="1">
    <citation type="journal article" date="2016" name="Proc. Natl. Acad. Sci. U.S.A.">
        <title>Chromosome-level assembly of Arabidopsis thaliana Ler reveals the extent of translocation and inversion polymorphisms.</title>
        <authorList>
            <person name="Zapata L."/>
            <person name="Ding J."/>
            <person name="Willing E.M."/>
            <person name="Hartwig B."/>
            <person name="Bezdan D."/>
            <person name="Jiao W.B."/>
            <person name="Patel V."/>
            <person name="Velikkakam James G."/>
            <person name="Koornneef M."/>
            <person name="Ossowski S."/>
            <person name="Schneeberger K."/>
        </authorList>
    </citation>
    <scope>NUCLEOTIDE SEQUENCE [LARGE SCALE GENOMIC DNA]</scope>
    <source>
        <strain evidence="4">cv. Landsberg erecta</strain>
    </source>
</reference>
<organism evidence="3 4">
    <name type="scientific">Arabidopsis thaliana</name>
    <name type="common">Mouse-ear cress</name>
    <dbReference type="NCBI Taxonomy" id="3702"/>
    <lineage>
        <taxon>Eukaryota</taxon>
        <taxon>Viridiplantae</taxon>
        <taxon>Streptophyta</taxon>
        <taxon>Embryophyta</taxon>
        <taxon>Tracheophyta</taxon>
        <taxon>Spermatophyta</taxon>
        <taxon>Magnoliopsida</taxon>
        <taxon>eudicotyledons</taxon>
        <taxon>Gunneridae</taxon>
        <taxon>Pentapetalae</taxon>
        <taxon>rosids</taxon>
        <taxon>malvids</taxon>
        <taxon>Brassicales</taxon>
        <taxon>Brassicaceae</taxon>
        <taxon>Camelineae</taxon>
        <taxon>Arabidopsis</taxon>
    </lineage>
</organism>
<dbReference type="Proteomes" id="UP000434276">
    <property type="component" value="Unassembled WGS sequence"/>
</dbReference>
<accession>A0A178VG75</accession>
<proteinExistence type="predicted"/>
<protein>
    <submittedName>
        <fullName evidence="3">Uncharacterized protein</fullName>
    </submittedName>
</protein>
<evidence type="ECO:0000313" key="4">
    <source>
        <dbReference type="Proteomes" id="UP000078284"/>
    </source>
</evidence>
<feature type="compositionally biased region" description="Polar residues" evidence="1">
    <location>
        <begin position="20"/>
        <end position="34"/>
    </location>
</feature>
<accession>A0A5S9RSA1</accession>
<dbReference type="Proteomes" id="UP000078284">
    <property type="component" value="Chromosome 3"/>
</dbReference>
<feature type="compositionally biased region" description="Polar residues" evidence="1">
    <location>
        <begin position="161"/>
        <end position="176"/>
    </location>
</feature>
<sequence length="198" mass="22165">MRCGQVETPTPFHRKHGSEPSRSIVQALPSSKTISLFHKRYSRPRKKAKRGAKSATVEKSPRSKSRKGSNLDSNFGVDEDDNHSLSTSSYIPESDHNQKYPKKRSLSSLPEMKSGRSWKNTGKRRRCRPQMGSGKAMGKIPRTKSKTRGSFLVTEDEKQEQSVTAAETIVDMSSSDSARKSTKQKSPLIRTWATPSKL</sequence>
<dbReference type="AlphaFoldDB" id="A0A178VG75"/>
<feature type="region of interest" description="Disordered" evidence="1">
    <location>
        <begin position="1"/>
        <end position="198"/>
    </location>
</feature>
<dbReference type="EMBL" id="LUHQ01000003">
    <property type="protein sequence ID" value="OAP03872.1"/>
    <property type="molecule type" value="Genomic_DNA"/>
</dbReference>
<reference evidence="3" key="2">
    <citation type="submission" date="2016-03" db="EMBL/GenBank/DDBJ databases">
        <title>Full-length assembly of Arabidopsis thaliana Ler reveals the complement of translocations and inversions.</title>
        <authorList>
            <person name="Zapata L."/>
            <person name="Schneeberger K."/>
            <person name="Ossowski S."/>
        </authorList>
    </citation>
    <scope>NUCLEOTIDE SEQUENCE [LARGE SCALE GENOMIC DNA]</scope>
    <source>
        <tissue evidence="3">Leaf</tissue>
    </source>
</reference>
<evidence type="ECO:0000313" key="5">
    <source>
        <dbReference type="Proteomes" id="UP000434276"/>
    </source>
</evidence>
<reference evidence="2 5" key="3">
    <citation type="submission" date="2019-12" db="EMBL/GenBank/DDBJ databases">
        <authorList>
            <person name="Jiao W.-B."/>
            <person name="Schneeberger K."/>
        </authorList>
    </citation>
    <scope>NUCLEOTIDE SEQUENCE [LARGE SCALE GENOMIC DNA]</scope>
    <source>
        <strain evidence="5">cv. C24</strain>
    </source>
</reference>
<feature type="compositionally biased region" description="Basic residues" evidence="1">
    <location>
        <begin position="37"/>
        <end position="52"/>
    </location>
</feature>
<evidence type="ECO:0000313" key="3">
    <source>
        <dbReference type="EMBL" id="OAP03872.1"/>
    </source>
</evidence>
<name>A0A178VG75_ARATH</name>
<dbReference type="EMBL" id="CACSHJ010000003">
    <property type="protein sequence ID" value="CAA0148750.1"/>
    <property type="molecule type" value="Genomic_DNA"/>
</dbReference>
<dbReference type="ExpressionAtlas" id="A0A178VG75">
    <property type="expression patterns" value="baseline and differential"/>
</dbReference>
<evidence type="ECO:0000313" key="2">
    <source>
        <dbReference type="EMBL" id="CAA0148750.1"/>
    </source>
</evidence>
<evidence type="ECO:0000256" key="1">
    <source>
        <dbReference type="SAM" id="MobiDB-lite"/>
    </source>
</evidence>